<name>A0A6S7GD70_PARCT</name>
<dbReference type="EMBL" id="CACRXK020001035">
    <property type="protein sequence ID" value="CAB3986566.1"/>
    <property type="molecule type" value="Genomic_DNA"/>
</dbReference>
<keyword evidence="3" id="KW-1185">Reference proteome</keyword>
<proteinExistence type="predicted"/>
<evidence type="ECO:0000313" key="3">
    <source>
        <dbReference type="Proteomes" id="UP001152795"/>
    </source>
</evidence>
<protein>
    <submittedName>
        <fullName evidence="2">Uncharacterized protein</fullName>
    </submittedName>
</protein>
<evidence type="ECO:0000256" key="1">
    <source>
        <dbReference type="SAM" id="MobiDB-lite"/>
    </source>
</evidence>
<organism evidence="2 3">
    <name type="scientific">Paramuricea clavata</name>
    <name type="common">Red gorgonian</name>
    <name type="synonym">Violescent sea-whip</name>
    <dbReference type="NCBI Taxonomy" id="317549"/>
    <lineage>
        <taxon>Eukaryota</taxon>
        <taxon>Metazoa</taxon>
        <taxon>Cnidaria</taxon>
        <taxon>Anthozoa</taxon>
        <taxon>Octocorallia</taxon>
        <taxon>Malacalcyonacea</taxon>
        <taxon>Plexauridae</taxon>
        <taxon>Paramuricea</taxon>
    </lineage>
</organism>
<reference evidence="2" key="1">
    <citation type="submission" date="2020-04" db="EMBL/GenBank/DDBJ databases">
        <authorList>
            <person name="Alioto T."/>
            <person name="Alioto T."/>
            <person name="Gomez Garrido J."/>
        </authorList>
    </citation>
    <scope>NUCLEOTIDE SEQUENCE</scope>
    <source>
        <strain evidence="2">A484AB</strain>
    </source>
</reference>
<dbReference type="AlphaFoldDB" id="A0A6S7GD70"/>
<sequence>MRAVPADVKEKIKKLEGKILPRQGCSPSFRRITAKQKKRNLIISKNSTLPPELTTAELHEKENPGKSFQRD</sequence>
<comment type="caution">
    <text evidence="2">The sequence shown here is derived from an EMBL/GenBank/DDBJ whole genome shotgun (WGS) entry which is preliminary data.</text>
</comment>
<dbReference type="Proteomes" id="UP001152795">
    <property type="component" value="Unassembled WGS sequence"/>
</dbReference>
<feature type="region of interest" description="Disordered" evidence="1">
    <location>
        <begin position="43"/>
        <end position="71"/>
    </location>
</feature>
<feature type="compositionally biased region" description="Basic and acidic residues" evidence="1">
    <location>
        <begin position="57"/>
        <end position="71"/>
    </location>
</feature>
<evidence type="ECO:0000313" key="2">
    <source>
        <dbReference type="EMBL" id="CAB3986566.1"/>
    </source>
</evidence>
<accession>A0A6S7GD70</accession>
<gene>
    <name evidence="2" type="ORF">PACLA_8A018792</name>
</gene>